<organism evidence="2 3">
    <name type="scientific">Volvox africanus</name>
    <dbReference type="NCBI Taxonomy" id="51714"/>
    <lineage>
        <taxon>Eukaryota</taxon>
        <taxon>Viridiplantae</taxon>
        <taxon>Chlorophyta</taxon>
        <taxon>core chlorophytes</taxon>
        <taxon>Chlorophyceae</taxon>
        <taxon>CS clade</taxon>
        <taxon>Chlamydomonadales</taxon>
        <taxon>Volvocaceae</taxon>
        <taxon>Volvox</taxon>
    </lineage>
</organism>
<evidence type="ECO:0000313" key="2">
    <source>
        <dbReference type="EMBL" id="GIL55624.1"/>
    </source>
</evidence>
<evidence type="ECO:0000313" key="3">
    <source>
        <dbReference type="Proteomes" id="UP000747399"/>
    </source>
</evidence>
<keyword evidence="3" id="KW-1185">Reference proteome</keyword>
<protein>
    <submittedName>
        <fullName evidence="2">Uncharacterized protein</fullName>
    </submittedName>
</protein>
<gene>
    <name evidence="2" type="ORF">Vafri_11157</name>
</gene>
<keyword evidence="1" id="KW-1133">Transmembrane helix</keyword>
<keyword evidence="1" id="KW-0812">Transmembrane</keyword>
<dbReference type="Proteomes" id="UP000747399">
    <property type="component" value="Unassembled WGS sequence"/>
</dbReference>
<name>A0A8J4B7M9_9CHLO</name>
<dbReference type="PANTHER" id="PTHR36768:SF1">
    <property type="entry name" value="ATP-DEPENDENT HELICASE_DEOXYRIBONUCLEASE SUBUNIT B"/>
    <property type="match status" value="1"/>
</dbReference>
<dbReference type="EMBL" id="BNCO01000021">
    <property type="protein sequence ID" value="GIL55624.1"/>
    <property type="molecule type" value="Genomic_DNA"/>
</dbReference>
<reference evidence="2" key="1">
    <citation type="journal article" date="2021" name="Proc. Natl. Acad. Sci. U.S.A.">
        <title>Three genomes in the algal genus Volvox reveal the fate of a haploid sex-determining region after a transition to homothallism.</title>
        <authorList>
            <person name="Yamamoto K."/>
            <person name="Hamaji T."/>
            <person name="Kawai-Toyooka H."/>
            <person name="Matsuzaki R."/>
            <person name="Takahashi F."/>
            <person name="Nishimura Y."/>
            <person name="Kawachi M."/>
            <person name="Noguchi H."/>
            <person name="Minakuchi Y."/>
            <person name="Umen J.G."/>
            <person name="Toyoda A."/>
            <person name="Nozaki H."/>
        </authorList>
    </citation>
    <scope>NUCLEOTIDE SEQUENCE</scope>
    <source>
        <strain evidence="2">NIES-3780</strain>
    </source>
</reference>
<feature type="transmembrane region" description="Helical" evidence="1">
    <location>
        <begin position="28"/>
        <end position="47"/>
    </location>
</feature>
<proteinExistence type="predicted"/>
<comment type="caution">
    <text evidence="2">The sequence shown here is derived from an EMBL/GenBank/DDBJ whole genome shotgun (WGS) entry which is preliminary data.</text>
</comment>
<sequence length="248" mass="27883">MDTTRDCSCSDRSSGPGYMREMSSVRRVVSIIFICTTFFLHVNATSFRDGDYIHTSRRSQFHQARTNWQDLLGQHCPRFGIDRLVAVPIPKPQLPFGEKDTYKLQFSFDGDRHLTPWVPLLGQGAPTLPLVQVTLRRSGEEVLGASAEVMEAPEEYKQHHPILVEELRNVSHWPKHVLVHYRFDTRNDVDLDRGLYLLFPAALLAVLVLCISALRGVQPKLAQFLADVTAEGTTAAAAMWKGPQGKGE</sequence>
<dbReference type="AlphaFoldDB" id="A0A8J4B7M9"/>
<feature type="transmembrane region" description="Helical" evidence="1">
    <location>
        <begin position="195"/>
        <end position="214"/>
    </location>
</feature>
<dbReference type="PANTHER" id="PTHR36768">
    <property type="entry name" value="ATP-DEPENDENT HELICASE/DEOXYRIBONUCLEASE SUBUNIT B"/>
    <property type="match status" value="1"/>
</dbReference>
<evidence type="ECO:0000256" key="1">
    <source>
        <dbReference type="SAM" id="Phobius"/>
    </source>
</evidence>
<keyword evidence="1" id="KW-0472">Membrane</keyword>
<accession>A0A8J4B7M9</accession>